<dbReference type="AlphaFoldDB" id="A0AAW2HM35"/>
<accession>A0AAW2HM35</accession>
<proteinExistence type="predicted"/>
<organism evidence="2">
    <name type="scientific">Menopon gallinae</name>
    <name type="common">poultry shaft louse</name>
    <dbReference type="NCBI Taxonomy" id="328185"/>
    <lineage>
        <taxon>Eukaryota</taxon>
        <taxon>Metazoa</taxon>
        <taxon>Ecdysozoa</taxon>
        <taxon>Arthropoda</taxon>
        <taxon>Hexapoda</taxon>
        <taxon>Insecta</taxon>
        <taxon>Pterygota</taxon>
        <taxon>Neoptera</taxon>
        <taxon>Paraneoptera</taxon>
        <taxon>Psocodea</taxon>
        <taxon>Troctomorpha</taxon>
        <taxon>Phthiraptera</taxon>
        <taxon>Amblycera</taxon>
        <taxon>Menoponidae</taxon>
        <taxon>Menopon</taxon>
    </lineage>
</organism>
<feature type="compositionally biased region" description="Low complexity" evidence="1">
    <location>
        <begin position="14"/>
        <end position="24"/>
    </location>
</feature>
<dbReference type="EMBL" id="JARGDH010000004">
    <property type="protein sequence ID" value="KAL0270718.1"/>
    <property type="molecule type" value="Genomic_DNA"/>
</dbReference>
<feature type="compositionally biased region" description="Basic and acidic residues" evidence="1">
    <location>
        <begin position="1"/>
        <end position="11"/>
    </location>
</feature>
<gene>
    <name evidence="2" type="ORF">PYX00_008027</name>
</gene>
<reference evidence="2" key="1">
    <citation type="journal article" date="2024" name="Gigascience">
        <title>Chromosome-level genome of the poultry shaft louse Menopon gallinae provides insight into the host-switching and adaptive evolution of parasitic lice.</title>
        <authorList>
            <person name="Xu Y."/>
            <person name="Ma L."/>
            <person name="Liu S."/>
            <person name="Liang Y."/>
            <person name="Liu Q."/>
            <person name="He Z."/>
            <person name="Tian L."/>
            <person name="Duan Y."/>
            <person name="Cai W."/>
            <person name="Li H."/>
            <person name="Song F."/>
        </authorList>
    </citation>
    <scope>NUCLEOTIDE SEQUENCE</scope>
    <source>
        <strain evidence="2">Cailab_2023a</strain>
    </source>
</reference>
<evidence type="ECO:0000313" key="2">
    <source>
        <dbReference type="EMBL" id="KAL0270718.1"/>
    </source>
</evidence>
<feature type="compositionally biased region" description="Low complexity" evidence="1">
    <location>
        <begin position="93"/>
        <end position="102"/>
    </location>
</feature>
<protein>
    <submittedName>
        <fullName evidence="2">Uncharacterized protein</fullName>
    </submittedName>
</protein>
<name>A0AAW2HM35_9NEOP</name>
<feature type="region of interest" description="Disordered" evidence="1">
    <location>
        <begin position="217"/>
        <end position="237"/>
    </location>
</feature>
<sequence>MSDRRSSKRELPGSSISGSNSSKVSFEKSNDNVGISRGNHGQDCLTRKSGVVRAMPSDAGKKAFTKKLRHLPFKVPSTENDVTSRGTKDGVGSSESSSTAASRPKQAPIILPREQFQILQDRIKTEIQNLKFLESNIECDTKGEGAAAAAVDDDEDDVDYDYEELGSDIQFLPKAERERLMLKQSLKAKIDESKTLKTKVNTILALESDADIITIDLTKESTPPPPPAEVTAKTDESEYDSLSLELNYGAKIDWDENRKIEEMKHSPVVSLDIDESKLTSETSKKITDIKNKIGRSLSIGLTNKEASANSEKSESKAGG</sequence>
<comment type="caution">
    <text evidence="2">The sequence shown here is derived from an EMBL/GenBank/DDBJ whole genome shotgun (WGS) entry which is preliminary data.</text>
</comment>
<feature type="region of interest" description="Disordered" evidence="1">
    <location>
        <begin position="1"/>
        <end position="107"/>
    </location>
</feature>
<evidence type="ECO:0000256" key="1">
    <source>
        <dbReference type="SAM" id="MobiDB-lite"/>
    </source>
</evidence>
<feature type="compositionally biased region" description="Basic residues" evidence="1">
    <location>
        <begin position="63"/>
        <end position="72"/>
    </location>
</feature>